<evidence type="ECO:0000313" key="1">
    <source>
        <dbReference type="EMBL" id="UYQ92083.1"/>
    </source>
</evidence>
<dbReference type="NCBIfam" id="NF035938">
    <property type="entry name" value="EboA_domain"/>
    <property type="match status" value="1"/>
</dbReference>
<keyword evidence="2" id="KW-1185">Reference proteome</keyword>
<proteinExistence type="predicted"/>
<reference evidence="1" key="1">
    <citation type="submission" date="2022-10" db="EMBL/GenBank/DDBJ databases">
        <title>Chitinophaga sp. nov., isolated from soil.</title>
        <authorList>
            <person name="Jeon C.O."/>
        </authorList>
    </citation>
    <scope>NUCLEOTIDE SEQUENCE</scope>
    <source>
        <strain evidence="1">R8</strain>
    </source>
</reference>
<dbReference type="InterPro" id="IPR047715">
    <property type="entry name" value="EboA_dom"/>
</dbReference>
<dbReference type="EMBL" id="CP107006">
    <property type="protein sequence ID" value="UYQ92083.1"/>
    <property type="molecule type" value="Genomic_DNA"/>
</dbReference>
<sequence length="295" mass="33156">MDYVYDKERMSALLYQIVAQQAGDKAELWLRQKAEVWQQSGALQQFNLTFSAIPRFIGKNQIIIDSTQEAALKAIVPGFSVQGWPADRVARAWWLLQLPVADKTAYVKQLETLFDAAEMNELAALYGALPLLAFPEEWTLRTAEGIRSNIGTVQEAIMLNNPYPALYLSEAAWNQLVMKAIFTDKQIGRIIGLDERANAALAAVLTDYAHERWAAGRTVNPMLWRLVGPFVNETSFSDIKRVWNSENTIEREAAALACAQTTYAPAIELLRERPALKAEIDADVLNWNLLSEKLN</sequence>
<organism evidence="1 2">
    <name type="scientific">Chitinophaga horti</name>
    <dbReference type="NCBI Taxonomy" id="2920382"/>
    <lineage>
        <taxon>Bacteria</taxon>
        <taxon>Pseudomonadati</taxon>
        <taxon>Bacteroidota</taxon>
        <taxon>Chitinophagia</taxon>
        <taxon>Chitinophagales</taxon>
        <taxon>Chitinophagaceae</taxon>
        <taxon>Chitinophaga</taxon>
    </lineage>
</organism>
<protein>
    <submittedName>
        <fullName evidence="1">EboA domain-containing protein</fullName>
    </submittedName>
</protein>
<accession>A0ABY6IXV7</accession>
<evidence type="ECO:0000313" key="2">
    <source>
        <dbReference type="Proteomes" id="UP001162741"/>
    </source>
</evidence>
<dbReference type="Proteomes" id="UP001162741">
    <property type="component" value="Chromosome"/>
</dbReference>
<name>A0ABY6IXV7_9BACT</name>
<gene>
    <name evidence="1" type="ORF">MKQ68_18510</name>
</gene>
<dbReference type="RefSeq" id="WP_264280412.1">
    <property type="nucleotide sequence ID" value="NZ_CP107006.1"/>
</dbReference>